<dbReference type="Proteomes" id="UP001291623">
    <property type="component" value="Unassembled WGS sequence"/>
</dbReference>
<evidence type="ECO:0000256" key="1">
    <source>
        <dbReference type="SAM" id="MobiDB-lite"/>
    </source>
</evidence>
<sequence>MFEKGKSEGKSLEEETRGKTAYRKVKGRSSNISDVCKDGSFWVWCVDNKPLENKSRVSSLHFLNKVPEAMLLDNSMLISYFIFGCSYRGLIKKVSPIFSSWYNGLAKRPNLELFLYDQGREQRSFEHLPPMLPLVHYIEEEFFESFITILMGRKKGTEREEENFEIAKQGGGGGGKLKKKNRAVIDDDEYSVGTELSEEPTVQDETVVHAFGKKKGKKGNKSGAKDDDDEMDEKPTKQGGGGGGGKSRKKNVVVDDDEYNIGIRTPICIPQKDFIDIGRLASIENIHRHVDYVKKGQVVDVKVSSG</sequence>
<dbReference type="EMBL" id="JAVYJV010000020">
    <property type="protein sequence ID" value="KAK4343680.1"/>
    <property type="molecule type" value="Genomic_DNA"/>
</dbReference>
<accession>A0AAE1R1S8</accession>
<feature type="compositionally biased region" description="Basic residues" evidence="1">
    <location>
        <begin position="211"/>
        <end position="220"/>
    </location>
</feature>
<reference evidence="2" key="1">
    <citation type="submission" date="2023-12" db="EMBL/GenBank/DDBJ databases">
        <title>Genome assembly of Anisodus tanguticus.</title>
        <authorList>
            <person name="Wang Y.-J."/>
        </authorList>
    </citation>
    <scope>NUCLEOTIDE SEQUENCE</scope>
    <source>
        <strain evidence="2">KB-2021</strain>
        <tissue evidence="2">Leaf</tissue>
    </source>
</reference>
<proteinExistence type="predicted"/>
<dbReference type="AlphaFoldDB" id="A0AAE1R1S8"/>
<organism evidence="2 3">
    <name type="scientific">Anisodus tanguticus</name>
    <dbReference type="NCBI Taxonomy" id="243964"/>
    <lineage>
        <taxon>Eukaryota</taxon>
        <taxon>Viridiplantae</taxon>
        <taxon>Streptophyta</taxon>
        <taxon>Embryophyta</taxon>
        <taxon>Tracheophyta</taxon>
        <taxon>Spermatophyta</taxon>
        <taxon>Magnoliopsida</taxon>
        <taxon>eudicotyledons</taxon>
        <taxon>Gunneridae</taxon>
        <taxon>Pentapetalae</taxon>
        <taxon>asterids</taxon>
        <taxon>lamiids</taxon>
        <taxon>Solanales</taxon>
        <taxon>Solanaceae</taxon>
        <taxon>Solanoideae</taxon>
        <taxon>Hyoscyameae</taxon>
        <taxon>Anisodus</taxon>
    </lineage>
</organism>
<protein>
    <submittedName>
        <fullName evidence="2">Uncharacterized protein</fullName>
    </submittedName>
</protein>
<dbReference type="Gene3D" id="2.40.30.10">
    <property type="entry name" value="Translation factors"/>
    <property type="match status" value="1"/>
</dbReference>
<feature type="compositionally biased region" description="Acidic residues" evidence="1">
    <location>
        <begin position="191"/>
        <end position="202"/>
    </location>
</feature>
<feature type="region of interest" description="Disordered" evidence="1">
    <location>
        <begin position="161"/>
        <end position="180"/>
    </location>
</feature>
<comment type="caution">
    <text evidence="2">The sequence shown here is derived from an EMBL/GenBank/DDBJ whole genome shotgun (WGS) entry which is preliminary data.</text>
</comment>
<keyword evidence="3" id="KW-1185">Reference proteome</keyword>
<evidence type="ECO:0000313" key="3">
    <source>
        <dbReference type="Proteomes" id="UP001291623"/>
    </source>
</evidence>
<gene>
    <name evidence="2" type="ORF">RND71_036774</name>
</gene>
<name>A0AAE1R1S8_9SOLA</name>
<evidence type="ECO:0000313" key="2">
    <source>
        <dbReference type="EMBL" id="KAK4343680.1"/>
    </source>
</evidence>
<feature type="region of interest" description="Disordered" evidence="1">
    <location>
        <begin position="191"/>
        <end position="250"/>
    </location>
</feature>